<feature type="transmembrane region" description="Helical" evidence="1">
    <location>
        <begin position="173"/>
        <end position="193"/>
    </location>
</feature>
<feature type="domain" description="EamA" evidence="2">
    <location>
        <begin position="4"/>
        <end position="136"/>
    </location>
</feature>
<gene>
    <name evidence="3" type="ORF">GQ651_11525</name>
</gene>
<evidence type="ECO:0000313" key="3">
    <source>
        <dbReference type="EMBL" id="MXQ08476.1"/>
    </source>
</evidence>
<evidence type="ECO:0000256" key="1">
    <source>
        <dbReference type="SAM" id="Phobius"/>
    </source>
</evidence>
<dbReference type="SUPFAM" id="SSF103481">
    <property type="entry name" value="Multidrug resistance efflux transporter EmrE"/>
    <property type="match status" value="2"/>
</dbReference>
<keyword evidence="1" id="KW-0472">Membrane</keyword>
<dbReference type="Proteomes" id="UP000480350">
    <property type="component" value="Unassembled WGS sequence"/>
</dbReference>
<keyword evidence="4" id="KW-1185">Reference proteome</keyword>
<dbReference type="Gene3D" id="1.10.3730.20">
    <property type="match status" value="1"/>
</dbReference>
<keyword evidence="1" id="KW-1133">Transmembrane helix</keyword>
<dbReference type="InterPro" id="IPR000620">
    <property type="entry name" value="EamA_dom"/>
</dbReference>
<protein>
    <submittedName>
        <fullName evidence="3">EamA family transporter</fullName>
    </submittedName>
</protein>
<feature type="domain" description="EamA" evidence="2">
    <location>
        <begin position="150"/>
        <end position="284"/>
    </location>
</feature>
<comment type="caution">
    <text evidence="3">The sequence shown here is derived from an EMBL/GenBank/DDBJ whole genome shotgun (WGS) entry which is preliminary data.</text>
</comment>
<sequence>MSLLGLALVLAAALCHATWNVFVKKINGGPELLWLFSAVALVLYGPLALWILLVERPALGWVELGFIAGSSLIHLGYFLMLQAGYRKGNLSLVYPTARATGPLLSSLFAVLILGEVLSTQMAVGAGLIVFGVLMLSGGLRRGSGAELRTSLLFGLGTGLLIGSYTAWDAYAVSVLLVPPLLLDYATTLGRVILLAPVARRRPERVRQLWREHRGGVLVIAVFSPLAYILVLYALTFTPVTYVAPLREVSVLLTVIAGSVLLKEGHLKERLGWAVVILTGMTLLVTG</sequence>
<reference evidence="3 4" key="1">
    <citation type="submission" date="2019-12" db="EMBL/GenBank/DDBJ databases">
        <authorList>
            <person name="Lee S.D."/>
        </authorList>
    </citation>
    <scope>NUCLEOTIDE SEQUENCE [LARGE SCALE GENOMIC DNA]</scope>
    <source>
        <strain evidence="3 4">GH1-50</strain>
    </source>
</reference>
<evidence type="ECO:0000313" key="4">
    <source>
        <dbReference type="Proteomes" id="UP000480350"/>
    </source>
</evidence>
<dbReference type="GO" id="GO:0016020">
    <property type="term" value="C:membrane"/>
    <property type="evidence" value="ECO:0007669"/>
    <property type="project" value="InterPro"/>
</dbReference>
<dbReference type="AlphaFoldDB" id="A0A7C9MGN7"/>
<feature type="transmembrane region" description="Helical" evidence="1">
    <location>
        <begin position="214"/>
        <end position="235"/>
    </location>
</feature>
<dbReference type="Pfam" id="PF00892">
    <property type="entry name" value="EamA"/>
    <property type="match status" value="2"/>
</dbReference>
<feature type="transmembrane region" description="Helical" evidence="1">
    <location>
        <begin position="103"/>
        <end position="135"/>
    </location>
</feature>
<dbReference type="RefSeq" id="WP_160764398.1">
    <property type="nucleotide sequence ID" value="NZ_WUPT01000002.1"/>
</dbReference>
<feature type="transmembrane region" description="Helical" evidence="1">
    <location>
        <begin position="33"/>
        <end position="54"/>
    </location>
</feature>
<feature type="transmembrane region" description="Helical" evidence="1">
    <location>
        <begin position="147"/>
        <end position="167"/>
    </location>
</feature>
<reference evidence="3 4" key="2">
    <citation type="submission" date="2020-03" db="EMBL/GenBank/DDBJ databases">
        <title>Kangsaoukella pontilimi gen. nov., sp. nov., a new member of the family Rhodobacteraceae isolated from a tidal mudflat.</title>
        <authorList>
            <person name="Kim I.S."/>
        </authorList>
    </citation>
    <scope>NUCLEOTIDE SEQUENCE [LARGE SCALE GENOMIC DNA]</scope>
    <source>
        <strain evidence="3 4">GH1-50</strain>
    </source>
</reference>
<keyword evidence="1" id="KW-0812">Transmembrane</keyword>
<accession>A0A7C9MGN7</accession>
<name>A0A7C9MGN7_9RHOB</name>
<proteinExistence type="predicted"/>
<organism evidence="3 4">
    <name type="scientific">Kangsaoukella pontilimi</name>
    <dbReference type="NCBI Taxonomy" id="2691042"/>
    <lineage>
        <taxon>Bacteria</taxon>
        <taxon>Pseudomonadati</taxon>
        <taxon>Pseudomonadota</taxon>
        <taxon>Alphaproteobacteria</taxon>
        <taxon>Rhodobacterales</taxon>
        <taxon>Paracoccaceae</taxon>
        <taxon>Kangsaoukella</taxon>
    </lineage>
</organism>
<feature type="transmembrane region" description="Helical" evidence="1">
    <location>
        <begin position="61"/>
        <end position="83"/>
    </location>
</feature>
<evidence type="ECO:0000259" key="2">
    <source>
        <dbReference type="Pfam" id="PF00892"/>
    </source>
</evidence>
<dbReference type="EMBL" id="WUPT01000002">
    <property type="protein sequence ID" value="MXQ08476.1"/>
    <property type="molecule type" value="Genomic_DNA"/>
</dbReference>
<dbReference type="InterPro" id="IPR037185">
    <property type="entry name" value="EmrE-like"/>
</dbReference>